<dbReference type="AlphaFoldDB" id="A0A7W7DW79"/>
<dbReference type="Proteomes" id="UP000565089">
    <property type="component" value="Unassembled WGS sequence"/>
</dbReference>
<dbReference type="EMBL" id="JACHMS010000001">
    <property type="protein sequence ID" value="MBB4717808.1"/>
    <property type="molecule type" value="Genomic_DNA"/>
</dbReference>
<accession>A0A7W7DW79</accession>
<keyword evidence="2" id="KW-1185">Reference proteome</keyword>
<gene>
    <name evidence="1" type="ORF">BJ965_007690</name>
</gene>
<evidence type="ECO:0000313" key="1">
    <source>
        <dbReference type="EMBL" id="MBB4717808.1"/>
    </source>
</evidence>
<proteinExistence type="predicted"/>
<comment type="caution">
    <text evidence="1">The sequence shown here is derived from an EMBL/GenBank/DDBJ whole genome shotgun (WGS) entry which is preliminary data.</text>
</comment>
<name>A0A7W7DW79_9ACTN</name>
<protein>
    <submittedName>
        <fullName evidence="1">Uncharacterized protein</fullName>
    </submittedName>
</protein>
<organism evidence="1 2">
    <name type="scientific">Streptomyces luteogriseus</name>
    <dbReference type="NCBI Taxonomy" id="68233"/>
    <lineage>
        <taxon>Bacteria</taxon>
        <taxon>Bacillati</taxon>
        <taxon>Actinomycetota</taxon>
        <taxon>Actinomycetes</taxon>
        <taxon>Kitasatosporales</taxon>
        <taxon>Streptomycetaceae</taxon>
        <taxon>Streptomyces</taxon>
    </lineage>
</organism>
<dbReference type="GeneID" id="95799606"/>
<evidence type="ECO:0000313" key="2">
    <source>
        <dbReference type="Proteomes" id="UP000565089"/>
    </source>
</evidence>
<sequence>MAVGLVFLLISPLQSYVQEAASPLLHTSAQASWDPDLDGATWVFDSNLKPDRVRKIKSLDFLDVEGAEHLARSFGGVRVSESGFSLRIRLVLRGARGEPTLIEGMKADSVECVPAPTAGIMQHGLEGGGEIQSLAVDLDHGKHDAKAVLKDGSLDPRPYFSKNFYELGEGESVVYEVLALTRRQCRWRLAVQVRSGETTGTVHVDDVGAPFLASSVVWDRSGQNLGPYRTCLVSDNETGYIDRGAGCRQ</sequence>
<dbReference type="RefSeq" id="WP_184916487.1">
    <property type="nucleotide sequence ID" value="NZ_JACHMS010000001.1"/>
</dbReference>
<reference evidence="1 2" key="1">
    <citation type="submission" date="2020-08" db="EMBL/GenBank/DDBJ databases">
        <title>Sequencing the genomes of 1000 actinobacteria strains.</title>
        <authorList>
            <person name="Klenk H.-P."/>
        </authorList>
    </citation>
    <scope>NUCLEOTIDE SEQUENCE [LARGE SCALE GENOMIC DNA]</scope>
    <source>
        <strain evidence="1 2">DSM 40483</strain>
    </source>
</reference>